<organism evidence="2 3">
    <name type="scientific">Electrophorus electricus</name>
    <name type="common">Electric eel</name>
    <name type="synonym">Gymnotus electricus</name>
    <dbReference type="NCBI Taxonomy" id="8005"/>
    <lineage>
        <taxon>Eukaryota</taxon>
        <taxon>Metazoa</taxon>
        <taxon>Chordata</taxon>
        <taxon>Craniata</taxon>
        <taxon>Vertebrata</taxon>
        <taxon>Euteleostomi</taxon>
        <taxon>Actinopterygii</taxon>
        <taxon>Neopterygii</taxon>
        <taxon>Teleostei</taxon>
        <taxon>Ostariophysi</taxon>
        <taxon>Gymnotiformes</taxon>
        <taxon>Gymnotoidei</taxon>
        <taxon>Gymnotidae</taxon>
        <taxon>Electrophorus</taxon>
    </lineage>
</organism>
<sequence length="548" mass="60131">MGPILQEQTTSTILKRMQVKDKVRVKNAENTGVVTSNNKRGGKVNQNQKPPKKTSSLHKNILPVQDKEHLSRTEIGQNGNRPKYVKSPTAATRKMLDTQDEADLRHPRSKPCFTEWQAEKQKLQPQPKCCSDLERSHVAQEKSRCALSLPLPPQPTLHPIPLQQHIPDLESLRLLDHKEDDTDSASDLSDSERLPVLPSPCTPPQLNLRAEVINTMDLHPHIPGPRTVQTENDSYGYPDFLPQPFNTWSLRQLAIFLNTEGKRAPRPKPVGQLEKYLERLLQLEWHQIQTIQAESGRPVAPIIRPRGRAPTGPPVASHLRPHTAPPTRLSSPKSLHQSPRAFPFSLLSSLSTPSSSHISRPVCPHCHVRYPLCNGSCSSYAYQRHSRLSPLLERKAPPASTHKRSNSESRALASENRPAVRVQQPVKTQAGKSHQKCVQAVGKTHRVSQELSTNGKGQPPARTGPAGRAAEVERPKDASLGGKGTGTDKRIGAGNKREGGGKRGEKEGQRTEVGSGSVRAGAKKGPSESKGPSASRLNGKGKNGQCAK</sequence>
<dbReference type="PANTHER" id="PTHR22145:SF2">
    <property type="entry name" value="SI:CH211-266K22.6"/>
    <property type="match status" value="1"/>
</dbReference>
<dbReference type="GeneID" id="113582252"/>
<dbReference type="Proteomes" id="UP000314983">
    <property type="component" value="Chromosome 24"/>
</dbReference>
<reference evidence="2" key="5">
    <citation type="submission" date="2025-09" db="UniProtKB">
        <authorList>
            <consortium name="Ensembl"/>
        </authorList>
    </citation>
    <scope>IDENTIFICATION</scope>
</reference>
<accession>A0A4W4F4F0</accession>
<dbReference type="PANTHER" id="PTHR22145">
    <property type="entry name" value="SI:CH211-266K22.6"/>
    <property type="match status" value="1"/>
</dbReference>
<feature type="region of interest" description="Disordered" evidence="1">
    <location>
        <begin position="296"/>
        <end position="337"/>
    </location>
</feature>
<evidence type="ECO:0000313" key="2">
    <source>
        <dbReference type="Ensembl" id="ENSEEEP00000018589.2"/>
    </source>
</evidence>
<reference evidence="3" key="2">
    <citation type="journal article" date="2017" name="Sci. Adv.">
        <title>A tail of two voltages: Proteomic comparison of the three electric organs of the electric eel.</title>
        <authorList>
            <person name="Traeger L.L."/>
            <person name="Sabat G."/>
            <person name="Barrett-Wilt G.A."/>
            <person name="Wells G.B."/>
            <person name="Sussman M.R."/>
        </authorList>
    </citation>
    <scope>NUCLEOTIDE SEQUENCE [LARGE SCALE GENOMIC DNA]</scope>
</reference>
<keyword evidence="3" id="KW-1185">Reference proteome</keyword>
<dbReference type="RefSeq" id="XP_026873721.2">
    <property type="nucleotide sequence ID" value="XM_027017920.2"/>
</dbReference>
<feature type="compositionally biased region" description="Basic and acidic residues" evidence="1">
    <location>
        <begin position="486"/>
        <end position="510"/>
    </location>
</feature>
<name>A0A4W4F4F0_ELEEL</name>
<reference evidence="2" key="3">
    <citation type="submission" date="2020-05" db="EMBL/GenBank/DDBJ databases">
        <title>Electrophorus electricus (electric eel) genome, fEleEle1, primary haplotype.</title>
        <authorList>
            <person name="Myers G."/>
            <person name="Meyer A."/>
            <person name="Fedrigo O."/>
            <person name="Formenti G."/>
            <person name="Rhie A."/>
            <person name="Tracey A."/>
            <person name="Sims Y."/>
            <person name="Jarvis E.D."/>
        </authorList>
    </citation>
    <scope>NUCLEOTIDE SEQUENCE [LARGE SCALE GENOMIC DNA]</scope>
</reference>
<dbReference type="InterPro" id="IPR029266">
    <property type="entry name" value="FAM217"/>
</dbReference>
<reference evidence="3" key="1">
    <citation type="journal article" date="2014" name="Science">
        <title>Nonhuman genetics. Genomic basis for the convergent evolution of electric organs.</title>
        <authorList>
            <person name="Gallant J.R."/>
            <person name="Traeger L.L."/>
            <person name="Volkening J.D."/>
            <person name="Moffett H."/>
            <person name="Chen P.H."/>
            <person name="Novina C.D."/>
            <person name="Phillips G.N.Jr."/>
            <person name="Anand R."/>
            <person name="Wells G.B."/>
            <person name="Pinch M."/>
            <person name="Guth R."/>
            <person name="Unguez G.A."/>
            <person name="Albert J.S."/>
            <person name="Zakon H.H."/>
            <person name="Samanta M.P."/>
            <person name="Sussman M.R."/>
        </authorList>
    </citation>
    <scope>NUCLEOTIDE SEQUENCE [LARGE SCALE GENOMIC DNA]</scope>
</reference>
<feature type="compositionally biased region" description="Low complexity" evidence="1">
    <location>
        <begin position="459"/>
        <end position="469"/>
    </location>
</feature>
<evidence type="ECO:0008006" key="4">
    <source>
        <dbReference type="Google" id="ProtNLM"/>
    </source>
</evidence>
<feature type="region of interest" description="Disordered" evidence="1">
    <location>
        <begin position="179"/>
        <end position="201"/>
    </location>
</feature>
<feature type="compositionally biased region" description="Polar residues" evidence="1">
    <location>
        <begin position="28"/>
        <end position="49"/>
    </location>
</feature>
<proteinExistence type="predicted"/>
<protein>
    <recommendedName>
        <fullName evidence="4">Family with sequence similarity 217 member B</fullName>
    </recommendedName>
</protein>
<dbReference type="STRING" id="8005.ENSEEEP00000018589"/>
<dbReference type="GeneTree" id="ENSGT00940000154543"/>
<feature type="region of interest" description="Disordered" evidence="1">
    <location>
        <begin position="26"/>
        <end position="89"/>
    </location>
</feature>
<gene>
    <name evidence="2" type="primary">FAM217B</name>
</gene>
<dbReference type="AlphaFoldDB" id="A0A4W4F4F0"/>
<dbReference type="OMA" id="CHMRYPL"/>
<reference evidence="2" key="4">
    <citation type="submission" date="2025-08" db="UniProtKB">
        <authorList>
            <consortium name="Ensembl"/>
        </authorList>
    </citation>
    <scope>IDENTIFICATION</scope>
</reference>
<feature type="region of interest" description="Disordered" evidence="1">
    <location>
        <begin position="392"/>
        <end position="548"/>
    </location>
</feature>
<dbReference type="Ensembl" id="ENSEEET00000018796.2">
    <property type="protein sequence ID" value="ENSEEEP00000018589.2"/>
    <property type="gene ID" value="ENSEEEG00000009137.2"/>
</dbReference>
<evidence type="ECO:0000256" key="1">
    <source>
        <dbReference type="SAM" id="MobiDB-lite"/>
    </source>
</evidence>
<feature type="compositionally biased region" description="Polar residues" evidence="1">
    <location>
        <begin position="328"/>
        <end position="337"/>
    </location>
</feature>
<dbReference type="Pfam" id="PF15344">
    <property type="entry name" value="FAM217"/>
    <property type="match status" value="1"/>
</dbReference>
<evidence type="ECO:0000313" key="3">
    <source>
        <dbReference type="Proteomes" id="UP000314983"/>
    </source>
</evidence>